<proteinExistence type="predicted"/>
<keyword evidence="2" id="KW-1185">Reference proteome</keyword>
<name>A0ACB7HZ93_MANES</name>
<gene>
    <name evidence="1" type="ORF">MANES_03G099332v8</name>
</gene>
<evidence type="ECO:0000313" key="2">
    <source>
        <dbReference type="Proteomes" id="UP000091857"/>
    </source>
</evidence>
<comment type="caution">
    <text evidence="1">The sequence shown here is derived from an EMBL/GenBank/DDBJ whole genome shotgun (WGS) entry which is preliminary data.</text>
</comment>
<reference evidence="2" key="1">
    <citation type="journal article" date="2016" name="Nat. Biotechnol.">
        <title>Sequencing wild and cultivated cassava and related species reveals extensive interspecific hybridization and genetic diversity.</title>
        <authorList>
            <person name="Bredeson J.V."/>
            <person name="Lyons J.B."/>
            <person name="Prochnik S.E."/>
            <person name="Wu G.A."/>
            <person name="Ha C.M."/>
            <person name="Edsinger-Gonzales E."/>
            <person name="Grimwood J."/>
            <person name="Schmutz J."/>
            <person name="Rabbi I.Y."/>
            <person name="Egesi C."/>
            <person name="Nauluvula P."/>
            <person name="Lebot V."/>
            <person name="Ndunguru J."/>
            <person name="Mkamilo G."/>
            <person name="Bart R.S."/>
            <person name="Setter T.L."/>
            <person name="Gleadow R.M."/>
            <person name="Kulakow P."/>
            <person name="Ferguson M.E."/>
            <person name="Rounsley S."/>
            <person name="Rokhsar D.S."/>
        </authorList>
    </citation>
    <scope>NUCLEOTIDE SEQUENCE [LARGE SCALE GENOMIC DNA]</scope>
    <source>
        <strain evidence="2">cv. AM560-2</strain>
    </source>
</reference>
<protein>
    <submittedName>
        <fullName evidence="1">Uncharacterized protein</fullName>
    </submittedName>
</protein>
<accession>A0ACB7HZ93</accession>
<evidence type="ECO:0000313" key="1">
    <source>
        <dbReference type="EMBL" id="KAG8657897.1"/>
    </source>
</evidence>
<dbReference type="EMBL" id="CM004389">
    <property type="protein sequence ID" value="KAG8657897.1"/>
    <property type="molecule type" value="Genomic_DNA"/>
</dbReference>
<organism evidence="1 2">
    <name type="scientific">Manihot esculenta</name>
    <name type="common">Cassava</name>
    <name type="synonym">Jatropha manihot</name>
    <dbReference type="NCBI Taxonomy" id="3983"/>
    <lineage>
        <taxon>Eukaryota</taxon>
        <taxon>Viridiplantae</taxon>
        <taxon>Streptophyta</taxon>
        <taxon>Embryophyta</taxon>
        <taxon>Tracheophyta</taxon>
        <taxon>Spermatophyta</taxon>
        <taxon>Magnoliopsida</taxon>
        <taxon>eudicotyledons</taxon>
        <taxon>Gunneridae</taxon>
        <taxon>Pentapetalae</taxon>
        <taxon>rosids</taxon>
        <taxon>fabids</taxon>
        <taxon>Malpighiales</taxon>
        <taxon>Euphorbiaceae</taxon>
        <taxon>Crotonoideae</taxon>
        <taxon>Manihoteae</taxon>
        <taxon>Manihot</taxon>
    </lineage>
</organism>
<dbReference type="Proteomes" id="UP000091857">
    <property type="component" value="Chromosome 3"/>
</dbReference>
<sequence>MIHKILERSWTHGPVYSCAFALFVICSFLVILLHNTNLYLANALLINEILVDQFVFSLSLVRERNSLLGFFFFFFLRLKTLSLSIYGYPCSFRAGVVFFHLTRQ</sequence>